<dbReference type="CDD" id="cd03411">
    <property type="entry name" value="Ferrochelatase_N"/>
    <property type="match status" value="1"/>
</dbReference>
<dbReference type="EMBL" id="LT670818">
    <property type="protein sequence ID" value="SHG57469.1"/>
    <property type="molecule type" value="Genomic_DNA"/>
</dbReference>
<evidence type="ECO:0000256" key="4">
    <source>
        <dbReference type="ARBA" id="ARBA00023004"/>
    </source>
</evidence>
<dbReference type="InterPro" id="IPR001015">
    <property type="entry name" value="Ferrochelatase"/>
</dbReference>
<dbReference type="GO" id="GO:0004325">
    <property type="term" value="F:ferrochelatase activity"/>
    <property type="evidence" value="ECO:0007669"/>
    <property type="project" value="UniProtKB-UniRule"/>
</dbReference>
<comment type="catalytic activity">
    <reaction evidence="9 10">
        <text>heme b + 2 H(+) = protoporphyrin IX + Fe(2+)</text>
        <dbReference type="Rhea" id="RHEA:22584"/>
        <dbReference type="ChEBI" id="CHEBI:15378"/>
        <dbReference type="ChEBI" id="CHEBI:29033"/>
        <dbReference type="ChEBI" id="CHEBI:57306"/>
        <dbReference type="ChEBI" id="CHEBI:60344"/>
        <dbReference type="EC" id="4.98.1.1"/>
    </reaction>
</comment>
<dbReference type="HAMAP" id="MF_00323">
    <property type="entry name" value="Ferrochelatase"/>
    <property type="match status" value="1"/>
</dbReference>
<dbReference type="UniPathway" id="UPA00252">
    <property type="reaction ID" value="UER00325"/>
</dbReference>
<evidence type="ECO:0000256" key="10">
    <source>
        <dbReference type="RuleBase" id="RU000607"/>
    </source>
</evidence>
<dbReference type="RefSeq" id="WP_079566728.1">
    <property type="nucleotide sequence ID" value="NZ_LT670818.1"/>
</dbReference>
<dbReference type="SUPFAM" id="SSF53800">
    <property type="entry name" value="Chelatase"/>
    <property type="match status" value="1"/>
</dbReference>
<keyword evidence="7 9" id="KW-0627">Porphyrin biosynthesis</keyword>
<protein>
    <recommendedName>
        <fullName evidence="9 10">Ferrochelatase</fullName>
        <ecNumber evidence="9 10">4.98.1.1</ecNumber>
    </recommendedName>
    <alternativeName>
        <fullName evidence="9">Heme synthase</fullName>
    </alternativeName>
    <alternativeName>
        <fullName evidence="9">Protoheme ferro-lyase</fullName>
    </alternativeName>
</protein>
<dbReference type="NCBIfam" id="TIGR00109">
    <property type="entry name" value="hemH"/>
    <property type="match status" value="1"/>
</dbReference>
<gene>
    <name evidence="9" type="primary">hemH</name>
    <name evidence="11" type="ORF">SAMN05444169_3128</name>
</gene>
<evidence type="ECO:0000256" key="2">
    <source>
        <dbReference type="ARBA" id="ARBA00022490"/>
    </source>
</evidence>
<dbReference type="EC" id="4.98.1.1" evidence="9 10"/>
<comment type="pathway">
    <text evidence="9 10">Porphyrin-containing compound metabolism; protoheme biosynthesis; protoheme from protoporphyrin-IX: step 1/1.</text>
</comment>
<evidence type="ECO:0000313" key="11">
    <source>
        <dbReference type="EMBL" id="SHG57469.1"/>
    </source>
</evidence>
<dbReference type="PROSITE" id="PS00534">
    <property type="entry name" value="FERROCHELATASE"/>
    <property type="match status" value="1"/>
</dbReference>
<dbReference type="InterPro" id="IPR019772">
    <property type="entry name" value="Ferrochelatase_AS"/>
</dbReference>
<dbReference type="PANTHER" id="PTHR11108:SF1">
    <property type="entry name" value="FERROCHELATASE, MITOCHONDRIAL"/>
    <property type="match status" value="1"/>
</dbReference>
<evidence type="ECO:0000256" key="6">
    <source>
        <dbReference type="ARBA" id="ARBA00023239"/>
    </source>
</evidence>
<accession>A0A1M5KY90</accession>
<keyword evidence="4 9" id="KW-0408">Iron</keyword>
<evidence type="ECO:0000256" key="5">
    <source>
        <dbReference type="ARBA" id="ARBA00023133"/>
    </source>
</evidence>
<dbReference type="GO" id="GO:0046872">
    <property type="term" value="F:metal ion binding"/>
    <property type="evidence" value="ECO:0007669"/>
    <property type="project" value="UniProtKB-KW"/>
</dbReference>
<organism evidence="11 12">
    <name type="scientific">Bradyrhizobium erythrophlei</name>
    <dbReference type="NCBI Taxonomy" id="1437360"/>
    <lineage>
        <taxon>Bacteria</taxon>
        <taxon>Pseudomonadati</taxon>
        <taxon>Pseudomonadota</taxon>
        <taxon>Alphaproteobacteria</taxon>
        <taxon>Hyphomicrobiales</taxon>
        <taxon>Nitrobacteraceae</taxon>
        <taxon>Bradyrhizobium</taxon>
    </lineage>
</organism>
<dbReference type="PANTHER" id="PTHR11108">
    <property type="entry name" value="FERROCHELATASE"/>
    <property type="match status" value="1"/>
</dbReference>
<evidence type="ECO:0000313" key="12">
    <source>
        <dbReference type="Proteomes" id="UP000190675"/>
    </source>
</evidence>
<dbReference type="OrthoDB" id="9809741at2"/>
<evidence type="ECO:0000256" key="1">
    <source>
        <dbReference type="ARBA" id="ARBA00007718"/>
    </source>
</evidence>
<comment type="function">
    <text evidence="9 10">Catalyzes the ferrous insertion into protoporphyrin IX.</text>
</comment>
<comment type="similarity">
    <text evidence="1 9 10">Belongs to the ferrochelatase family.</text>
</comment>
<evidence type="ECO:0000256" key="3">
    <source>
        <dbReference type="ARBA" id="ARBA00022723"/>
    </source>
</evidence>
<dbReference type="GO" id="GO:0006783">
    <property type="term" value="P:heme biosynthetic process"/>
    <property type="evidence" value="ECO:0007669"/>
    <property type="project" value="UniProtKB-UniRule"/>
</dbReference>
<reference evidence="11 12" key="1">
    <citation type="submission" date="2016-11" db="EMBL/GenBank/DDBJ databases">
        <authorList>
            <person name="Jaros S."/>
            <person name="Januszkiewicz K."/>
            <person name="Wedrychowicz H."/>
        </authorList>
    </citation>
    <scope>NUCLEOTIDE SEQUENCE [LARGE SCALE GENOMIC DNA]</scope>
    <source>
        <strain evidence="11 12">GAS242</strain>
    </source>
</reference>
<dbReference type="FunFam" id="3.40.50.1400:FF:000002">
    <property type="entry name" value="Ferrochelatase"/>
    <property type="match status" value="1"/>
</dbReference>
<dbReference type="Pfam" id="PF00762">
    <property type="entry name" value="Ferrochelatase"/>
    <property type="match status" value="1"/>
</dbReference>
<dbReference type="InterPro" id="IPR033644">
    <property type="entry name" value="Ferrochelatase_C"/>
</dbReference>
<dbReference type="AlphaFoldDB" id="A0A1M5KY90"/>
<evidence type="ECO:0000256" key="9">
    <source>
        <dbReference type="HAMAP-Rule" id="MF_00323"/>
    </source>
</evidence>
<feature type="binding site" evidence="9">
    <location>
        <position position="230"/>
    </location>
    <ligand>
        <name>Fe(2+)</name>
        <dbReference type="ChEBI" id="CHEBI:29033"/>
    </ligand>
</feature>
<sequence>MTFHSTNLASLTKEVCSQPPQVNFITPRKIGILLSNLGTPDATDYWSVRRYLSEFLSDRRVIEAPRLIWFFILNGLILTSRPASKGKDYQTIWNRELNESPLKTITRAQAEKLQAAIDAGLLGPNSVDVVVDWGMRYGNPSLKSAIDRLSDQGCDRLLLLPLYPQYSAATSATACDKVFEALAKMRRQPVLRVAAPYYDETSYIEEISRSITEGRDGLGFEPEVVVASFHGMPAETLAKGDPYYEHCQRTGELIRLRLRLPVDKFIVTFQSRFGSAEWLKPYTDETVKALAASGVKRIAVLTPGFSADCLETIEEIGEENAGYFFEGGGEEFARIQCLNASDGGMRVIETIVRRELQGWI</sequence>
<dbReference type="InterPro" id="IPR033659">
    <property type="entry name" value="Ferrochelatase_N"/>
</dbReference>
<keyword evidence="5 9" id="KW-0350">Heme biosynthesis</keyword>
<name>A0A1M5KY90_9BRAD</name>
<comment type="subcellular location">
    <subcellularLocation>
        <location evidence="9 10">Cytoplasm</location>
    </subcellularLocation>
</comment>
<dbReference type="Gene3D" id="3.40.50.1400">
    <property type="match status" value="2"/>
</dbReference>
<dbReference type="Proteomes" id="UP000190675">
    <property type="component" value="Chromosome I"/>
</dbReference>
<proteinExistence type="inferred from homology"/>
<keyword evidence="3 9" id="KW-0479">Metal-binding</keyword>
<keyword evidence="6 9" id="KW-0456">Lyase</keyword>
<keyword evidence="2 9" id="KW-0963">Cytoplasm</keyword>
<dbReference type="CDD" id="cd00419">
    <property type="entry name" value="Ferrochelatase_C"/>
    <property type="match status" value="1"/>
</dbReference>
<evidence type="ECO:0000256" key="8">
    <source>
        <dbReference type="ARBA" id="ARBA00024536"/>
    </source>
</evidence>
<comment type="catalytic activity">
    <reaction evidence="8">
        <text>Fe-coproporphyrin III + 2 H(+) = coproporphyrin III + Fe(2+)</text>
        <dbReference type="Rhea" id="RHEA:49572"/>
        <dbReference type="ChEBI" id="CHEBI:15378"/>
        <dbReference type="ChEBI" id="CHEBI:29033"/>
        <dbReference type="ChEBI" id="CHEBI:68438"/>
        <dbReference type="ChEBI" id="CHEBI:131725"/>
        <dbReference type="EC" id="4.99.1.9"/>
    </reaction>
    <physiologicalReaction direction="right-to-left" evidence="8">
        <dbReference type="Rhea" id="RHEA:49574"/>
    </physiologicalReaction>
</comment>
<feature type="binding site" evidence="9">
    <location>
        <position position="311"/>
    </location>
    <ligand>
        <name>Fe(2+)</name>
        <dbReference type="ChEBI" id="CHEBI:29033"/>
    </ligand>
</feature>
<evidence type="ECO:0000256" key="7">
    <source>
        <dbReference type="ARBA" id="ARBA00023244"/>
    </source>
</evidence>
<dbReference type="GO" id="GO:0005737">
    <property type="term" value="C:cytoplasm"/>
    <property type="evidence" value="ECO:0007669"/>
    <property type="project" value="UniProtKB-SubCell"/>
</dbReference>